<dbReference type="Proteomes" id="UP000295371">
    <property type="component" value="Unassembled WGS sequence"/>
</dbReference>
<dbReference type="InterPro" id="IPR016181">
    <property type="entry name" value="Acyl_CoA_acyltransferase"/>
</dbReference>
<feature type="region of interest" description="Disordered" evidence="2">
    <location>
        <begin position="1"/>
        <end position="22"/>
    </location>
</feature>
<evidence type="ECO:0000313" key="5">
    <source>
        <dbReference type="Proteomes" id="UP000295371"/>
    </source>
</evidence>
<reference evidence="4 5" key="1">
    <citation type="submission" date="2019-03" db="EMBL/GenBank/DDBJ databases">
        <title>Genomic Encyclopedia of Archaeal and Bacterial Type Strains, Phase II (KMG-II): from individual species to whole genera.</title>
        <authorList>
            <person name="Goeker M."/>
        </authorList>
    </citation>
    <scope>NUCLEOTIDE SEQUENCE [LARGE SCALE GENOMIC DNA]</scope>
    <source>
        <strain evidence="4 5">DSM 24323</strain>
    </source>
</reference>
<dbReference type="InterPro" id="IPR050769">
    <property type="entry name" value="NAT_camello-type"/>
</dbReference>
<keyword evidence="1 4" id="KW-0808">Transferase</keyword>
<keyword evidence="5" id="KW-1185">Reference proteome</keyword>
<dbReference type="PANTHER" id="PTHR13947:SF37">
    <property type="entry name" value="LD18367P"/>
    <property type="match status" value="1"/>
</dbReference>
<accession>A0A4V3ENM1</accession>
<dbReference type="EMBL" id="SOAW01000001">
    <property type="protein sequence ID" value="TDT34228.1"/>
    <property type="molecule type" value="Genomic_DNA"/>
</dbReference>
<dbReference type="CDD" id="cd04301">
    <property type="entry name" value="NAT_SF"/>
    <property type="match status" value="1"/>
</dbReference>
<dbReference type="InterPro" id="IPR000182">
    <property type="entry name" value="GNAT_dom"/>
</dbReference>
<dbReference type="Pfam" id="PF00583">
    <property type="entry name" value="Acetyltransf_1"/>
    <property type="match status" value="1"/>
</dbReference>
<gene>
    <name evidence="4" type="ORF">CLV29_1884</name>
</gene>
<dbReference type="Gene3D" id="3.40.630.30">
    <property type="match status" value="1"/>
</dbReference>
<proteinExistence type="predicted"/>
<comment type="caution">
    <text evidence="4">The sequence shown here is derived from an EMBL/GenBank/DDBJ whole genome shotgun (WGS) entry which is preliminary data.</text>
</comment>
<dbReference type="GO" id="GO:0008080">
    <property type="term" value="F:N-acetyltransferase activity"/>
    <property type="evidence" value="ECO:0007669"/>
    <property type="project" value="InterPro"/>
</dbReference>
<dbReference type="AlphaFoldDB" id="A0A4V3ENM1"/>
<organism evidence="4 5">
    <name type="scientific">Naumannella halotolerans</name>
    <dbReference type="NCBI Taxonomy" id="993414"/>
    <lineage>
        <taxon>Bacteria</taxon>
        <taxon>Bacillati</taxon>
        <taxon>Actinomycetota</taxon>
        <taxon>Actinomycetes</taxon>
        <taxon>Propionibacteriales</taxon>
        <taxon>Propionibacteriaceae</taxon>
        <taxon>Naumannella</taxon>
    </lineage>
</organism>
<dbReference type="SUPFAM" id="SSF55729">
    <property type="entry name" value="Acyl-CoA N-acyltransferases (Nat)"/>
    <property type="match status" value="1"/>
</dbReference>
<dbReference type="PROSITE" id="PS51186">
    <property type="entry name" value="GNAT"/>
    <property type="match status" value="1"/>
</dbReference>
<evidence type="ECO:0000256" key="1">
    <source>
        <dbReference type="ARBA" id="ARBA00022679"/>
    </source>
</evidence>
<evidence type="ECO:0000313" key="4">
    <source>
        <dbReference type="EMBL" id="TDT34228.1"/>
    </source>
</evidence>
<dbReference type="PANTHER" id="PTHR13947">
    <property type="entry name" value="GNAT FAMILY N-ACETYLTRANSFERASE"/>
    <property type="match status" value="1"/>
</dbReference>
<sequence length="177" mass="19111">MNPSAPTNPGVLPNPVDPQRTGLATRAVGPNDLPALMDLELTGFPAAQRWSERAWSEEVDGEDRLVRLAEATGPSVAGVIAIRISDVAELNRIVVDVDHRRQGIAQLLINEAAGRLPDTVDELWLEVAADNLPARKLYAGLGFSEIGRRRGYYPGGIDAVIMNRPVCDRTGTGREHG</sequence>
<evidence type="ECO:0000259" key="3">
    <source>
        <dbReference type="PROSITE" id="PS51186"/>
    </source>
</evidence>
<name>A0A4V3ENM1_9ACTN</name>
<protein>
    <submittedName>
        <fullName evidence="4">Ribosomal-protein-alanine N-acetyltransferase</fullName>
    </submittedName>
</protein>
<evidence type="ECO:0000256" key="2">
    <source>
        <dbReference type="SAM" id="MobiDB-lite"/>
    </source>
</evidence>
<feature type="domain" description="N-acetyltransferase" evidence="3">
    <location>
        <begin position="23"/>
        <end position="167"/>
    </location>
</feature>